<evidence type="ECO:0000313" key="7">
    <source>
        <dbReference type="Proteomes" id="UP000233293"/>
    </source>
</evidence>
<dbReference type="InterPro" id="IPR036390">
    <property type="entry name" value="WH_DNA-bd_sf"/>
</dbReference>
<name>A0A2N3PWU5_9PROT</name>
<proteinExistence type="predicted"/>
<dbReference type="Proteomes" id="UP000233293">
    <property type="component" value="Unassembled WGS sequence"/>
</dbReference>
<dbReference type="InterPro" id="IPR000595">
    <property type="entry name" value="cNMP-bd_dom"/>
</dbReference>
<keyword evidence="3" id="KW-0804">Transcription</keyword>
<sequence>MVSAIDWPSALPPDASPELPRTLHFFTFLGWLTWRQGVILGGKSGKPRMNASTSQLCPHAACGPCPLRGAGGTRGSRECHAAWGGQIVPRGAYLFSQGEDARAVYSVLKGAIALEYIDGSGGIAILRLVRGGGLLGCADLFDGHEYRSSARAVEDTMLCSLPEAGLVKAMDTDGAFALRLVRAAAVESHAFVDFAQRMTSLPVEARVLSLIEELSSGRRNFVLPVSKKDLAFMAGTGPEVLSRTLVKLQRAGSIWMDGNTVTIADPALDGSASRLAS</sequence>
<dbReference type="CDD" id="cd00038">
    <property type="entry name" value="CAP_ED"/>
    <property type="match status" value="1"/>
</dbReference>
<feature type="domain" description="Cyclic nucleotide-binding" evidence="4">
    <location>
        <begin position="88"/>
        <end position="170"/>
    </location>
</feature>
<evidence type="ECO:0000256" key="3">
    <source>
        <dbReference type="ARBA" id="ARBA00023163"/>
    </source>
</evidence>
<gene>
    <name evidence="6" type="ORF">CWS72_09790</name>
</gene>
<dbReference type="EMBL" id="PIUM01000008">
    <property type="protein sequence ID" value="PKU24858.1"/>
    <property type="molecule type" value="Genomic_DNA"/>
</dbReference>
<dbReference type="Pfam" id="PF00027">
    <property type="entry name" value="cNMP_binding"/>
    <property type="match status" value="1"/>
</dbReference>
<organism evidence="6 7">
    <name type="scientific">Telmatospirillum siberiense</name>
    <dbReference type="NCBI Taxonomy" id="382514"/>
    <lineage>
        <taxon>Bacteria</taxon>
        <taxon>Pseudomonadati</taxon>
        <taxon>Pseudomonadota</taxon>
        <taxon>Alphaproteobacteria</taxon>
        <taxon>Rhodospirillales</taxon>
        <taxon>Rhodospirillaceae</taxon>
        <taxon>Telmatospirillum</taxon>
    </lineage>
</organism>
<dbReference type="InterPro" id="IPR018490">
    <property type="entry name" value="cNMP-bd_dom_sf"/>
</dbReference>
<evidence type="ECO:0008006" key="8">
    <source>
        <dbReference type="Google" id="ProtNLM"/>
    </source>
</evidence>
<accession>A0A2N3PWU5</accession>
<comment type="caution">
    <text evidence="6">The sequence shown here is derived from an EMBL/GenBank/DDBJ whole genome shotgun (WGS) entry which is preliminary data.</text>
</comment>
<protein>
    <recommendedName>
        <fullName evidence="8">Crp/Fnr family transcriptional regulator</fullName>
    </recommendedName>
</protein>
<dbReference type="PROSITE" id="PS51063">
    <property type="entry name" value="HTH_CRP_2"/>
    <property type="match status" value="1"/>
</dbReference>
<reference evidence="7" key="1">
    <citation type="submission" date="2017-12" db="EMBL/GenBank/DDBJ databases">
        <title>Draft genome sequence of Telmatospirillum siberiense 26-4b1T, an acidotolerant peatland alphaproteobacterium potentially involved in sulfur cycling.</title>
        <authorList>
            <person name="Hausmann B."/>
            <person name="Pjevac P."/>
            <person name="Schreck K."/>
            <person name="Herbold C.W."/>
            <person name="Daims H."/>
            <person name="Wagner M."/>
            <person name="Pester M."/>
            <person name="Loy A."/>
        </authorList>
    </citation>
    <scope>NUCLEOTIDE SEQUENCE [LARGE SCALE GENOMIC DNA]</scope>
    <source>
        <strain evidence="7">26-4b1</strain>
    </source>
</reference>
<dbReference type="InterPro" id="IPR014710">
    <property type="entry name" value="RmlC-like_jellyroll"/>
</dbReference>
<dbReference type="InterPro" id="IPR012318">
    <property type="entry name" value="HTH_CRP"/>
</dbReference>
<dbReference type="PANTHER" id="PTHR24567:SF28">
    <property type="entry name" value="LISTERIOLYSIN REGULATORY PROTEIN"/>
    <property type="match status" value="1"/>
</dbReference>
<dbReference type="GO" id="GO:0005829">
    <property type="term" value="C:cytosol"/>
    <property type="evidence" value="ECO:0007669"/>
    <property type="project" value="TreeGrafter"/>
</dbReference>
<dbReference type="SUPFAM" id="SSF51206">
    <property type="entry name" value="cAMP-binding domain-like"/>
    <property type="match status" value="1"/>
</dbReference>
<evidence type="ECO:0000259" key="4">
    <source>
        <dbReference type="PROSITE" id="PS50042"/>
    </source>
</evidence>
<keyword evidence="7" id="KW-1185">Reference proteome</keyword>
<feature type="domain" description="HTH crp-type" evidence="5">
    <location>
        <begin position="201"/>
        <end position="267"/>
    </location>
</feature>
<dbReference type="InterPro" id="IPR050397">
    <property type="entry name" value="Env_Response_Regulators"/>
</dbReference>
<dbReference type="Gene3D" id="2.60.120.10">
    <property type="entry name" value="Jelly Rolls"/>
    <property type="match status" value="1"/>
</dbReference>
<dbReference type="AlphaFoldDB" id="A0A2N3PWU5"/>
<dbReference type="PROSITE" id="PS50042">
    <property type="entry name" value="CNMP_BINDING_3"/>
    <property type="match status" value="1"/>
</dbReference>
<dbReference type="SUPFAM" id="SSF46785">
    <property type="entry name" value="Winged helix' DNA-binding domain"/>
    <property type="match status" value="1"/>
</dbReference>
<evidence type="ECO:0000256" key="1">
    <source>
        <dbReference type="ARBA" id="ARBA00023015"/>
    </source>
</evidence>
<evidence type="ECO:0000256" key="2">
    <source>
        <dbReference type="ARBA" id="ARBA00023125"/>
    </source>
</evidence>
<evidence type="ECO:0000313" key="6">
    <source>
        <dbReference type="EMBL" id="PKU24858.1"/>
    </source>
</evidence>
<evidence type="ECO:0000259" key="5">
    <source>
        <dbReference type="PROSITE" id="PS51063"/>
    </source>
</evidence>
<keyword evidence="1" id="KW-0805">Transcription regulation</keyword>
<dbReference type="GO" id="GO:0003700">
    <property type="term" value="F:DNA-binding transcription factor activity"/>
    <property type="evidence" value="ECO:0007669"/>
    <property type="project" value="TreeGrafter"/>
</dbReference>
<keyword evidence="2" id="KW-0238">DNA-binding</keyword>
<dbReference type="SMART" id="SM00419">
    <property type="entry name" value="HTH_CRP"/>
    <property type="match status" value="1"/>
</dbReference>
<dbReference type="PANTHER" id="PTHR24567">
    <property type="entry name" value="CRP FAMILY TRANSCRIPTIONAL REGULATORY PROTEIN"/>
    <property type="match status" value="1"/>
</dbReference>
<dbReference type="Pfam" id="PF13545">
    <property type="entry name" value="HTH_Crp_2"/>
    <property type="match status" value="1"/>
</dbReference>
<dbReference type="GO" id="GO:0003677">
    <property type="term" value="F:DNA binding"/>
    <property type="evidence" value="ECO:0007669"/>
    <property type="project" value="UniProtKB-KW"/>
</dbReference>